<dbReference type="Proteomes" id="UP001167357">
    <property type="component" value="Unassembled WGS sequence"/>
</dbReference>
<name>A0ABT0LT24_9XANT</name>
<protein>
    <submittedName>
        <fullName evidence="2">Uncharacterized protein</fullName>
    </submittedName>
</protein>
<dbReference type="RefSeq" id="WP_249048115.1">
    <property type="nucleotide sequence ID" value="NZ_JAMBEC010000014.1"/>
</dbReference>
<evidence type="ECO:0000256" key="1">
    <source>
        <dbReference type="SAM" id="MobiDB-lite"/>
    </source>
</evidence>
<gene>
    <name evidence="2" type="ORF">M3O51_14560</name>
</gene>
<proteinExistence type="predicted"/>
<evidence type="ECO:0000313" key="3">
    <source>
        <dbReference type="Proteomes" id="UP001167357"/>
    </source>
</evidence>
<sequence length="245" mass="26522">MTSNQVTSQDASTEAGKALPSAPRLDHVRANFEDAAQALRDAVNRKSAMKERAATMARARDAAESEASVARQQWSALLRDADGVLTRDIQKLRAAERSALTLVEEYAAMQQEIESLLAAMDLEIAELAGTSIDLHDTVVRLASGEAFSRLMAQSGDAIAAAFVLFKRTEDARVLVRSRLSDDELRSMFLHQLGTTMDAHMQAADDSVRSIIGVPALDLAGVDMALARSPARRSQLRQEMGVSKIA</sequence>
<dbReference type="EMBL" id="JAMBED010000034">
    <property type="protein sequence ID" value="MCL1552490.1"/>
    <property type="molecule type" value="Genomic_DNA"/>
</dbReference>
<reference evidence="2" key="1">
    <citation type="submission" date="2022-04" db="EMBL/GenBank/DDBJ databases">
        <title>Genomic comparison of 19 strains of Xanthomonas nasturtii, a newly emerging watercress pathogen.</title>
        <authorList>
            <person name="Harrison J."/>
            <person name="Greer S."/>
            <person name="Hussain R."/>
            <person name="Lascelles D."/>
            <person name="Roberts M."/>
            <person name="Carter B."/>
            <person name="Bryning A."/>
            <person name="Carroll S."/>
            <person name="Aspin A."/>
            <person name="Cruz L."/>
            <person name="Cruz J."/>
            <person name="Grant M."/>
            <person name="Vicente J."/>
            <person name="Studholme D.J."/>
        </authorList>
    </citation>
    <scope>NUCLEOTIDE SEQUENCE</scope>
    <source>
        <strain evidence="2">10016B</strain>
    </source>
</reference>
<keyword evidence="3" id="KW-1185">Reference proteome</keyword>
<comment type="caution">
    <text evidence="2">The sequence shown here is derived from an EMBL/GenBank/DDBJ whole genome shotgun (WGS) entry which is preliminary data.</text>
</comment>
<feature type="compositionally biased region" description="Polar residues" evidence="1">
    <location>
        <begin position="1"/>
        <end position="12"/>
    </location>
</feature>
<feature type="region of interest" description="Disordered" evidence="1">
    <location>
        <begin position="1"/>
        <end position="24"/>
    </location>
</feature>
<accession>A0ABT0LT24</accession>
<organism evidence="2 3">
    <name type="scientific">Xanthomonas nasturtii</name>
    <dbReference type="NCBI Taxonomy" id="1843581"/>
    <lineage>
        <taxon>Bacteria</taxon>
        <taxon>Pseudomonadati</taxon>
        <taxon>Pseudomonadota</taxon>
        <taxon>Gammaproteobacteria</taxon>
        <taxon>Lysobacterales</taxon>
        <taxon>Lysobacteraceae</taxon>
        <taxon>Xanthomonas</taxon>
    </lineage>
</organism>
<evidence type="ECO:0000313" key="2">
    <source>
        <dbReference type="EMBL" id="MCL1552490.1"/>
    </source>
</evidence>